<evidence type="ECO:0000313" key="2">
    <source>
        <dbReference type="EMBL" id="ETO13301.1"/>
    </source>
</evidence>
<dbReference type="Pfam" id="PF02301">
    <property type="entry name" value="HORMA"/>
    <property type="match status" value="1"/>
</dbReference>
<dbReference type="PROSITE" id="PS50815">
    <property type="entry name" value="HORMA"/>
    <property type="match status" value="1"/>
</dbReference>
<dbReference type="InterPro" id="IPR003511">
    <property type="entry name" value="HORMA_dom"/>
</dbReference>
<dbReference type="AlphaFoldDB" id="X6MI20"/>
<gene>
    <name evidence="2" type="ORF">RFI_24073</name>
</gene>
<reference evidence="2 3" key="1">
    <citation type="journal article" date="2013" name="Curr. Biol.">
        <title>The Genome of the Foraminiferan Reticulomyxa filosa.</title>
        <authorList>
            <person name="Glockner G."/>
            <person name="Hulsmann N."/>
            <person name="Schleicher M."/>
            <person name="Noegel A.A."/>
            <person name="Eichinger L."/>
            <person name="Gallinger C."/>
            <person name="Pawlowski J."/>
            <person name="Sierra R."/>
            <person name="Euteneuer U."/>
            <person name="Pillet L."/>
            <person name="Moustafa A."/>
            <person name="Platzer M."/>
            <person name="Groth M."/>
            <person name="Szafranski K."/>
            <person name="Schliwa M."/>
        </authorList>
    </citation>
    <scope>NUCLEOTIDE SEQUENCE [LARGE SCALE GENOMIC DNA]</scope>
</reference>
<comment type="caution">
    <text evidence="2">The sequence shown here is derived from an EMBL/GenBank/DDBJ whole genome shotgun (WGS) entry which is preliminary data.</text>
</comment>
<proteinExistence type="predicted"/>
<dbReference type="OrthoDB" id="1928087at2759"/>
<name>X6MI20_RETFI</name>
<feature type="domain" description="HORMA" evidence="1">
    <location>
        <begin position="1"/>
        <end position="82"/>
    </location>
</feature>
<accession>X6MI20</accession>
<dbReference type="EMBL" id="ASPP01020686">
    <property type="protein sequence ID" value="ETO13301.1"/>
    <property type="molecule type" value="Genomic_DNA"/>
</dbReference>
<evidence type="ECO:0000313" key="3">
    <source>
        <dbReference type="Proteomes" id="UP000023152"/>
    </source>
</evidence>
<dbReference type="Gene3D" id="3.30.900.10">
    <property type="entry name" value="HORMA domain"/>
    <property type="match status" value="1"/>
</dbReference>
<evidence type="ECO:0000259" key="1">
    <source>
        <dbReference type="PROSITE" id="PS50815"/>
    </source>
</evidence>
<dbReference type="InterPro" id="IPR036570">
    <property type="entry name" value="HORMA_dom_sf"/>
</dbReference>
<sequence length="82" mass="9650">MSKWLEIGAFDALEKRYLDELEFAIFEMKNNKKVNNLLSFNVFEIYRFKFEHTNEGISFVATQNDQDLTGKTKVVNTKHVKS</sequence>
<protein>
    <submittedName>
        <fullName evidence="2">HORMA domain containing protein</fullName>
    </submittedName>
</protein>
<organism evidence="2 3">
    <name type="scientific">Reticulomyxa filosa</name>
    <dbReference type="NCBI Taxonomy" id="46433"/>
    <lineage>
        <taxon>Eukaryota</taxon>
        <taxon>Sar</taxon>
        <taxon>Rhizaria</taxon>
        <taxon>Retaria</taxon>
        <taxon>Foraminifera</taxon>
        <taxon>Monothalamids</taxon>
        <taxon>Reticulomyxidae</taxon>
        <taxon>Reticulomyxa</taxon>
    </lineage>
</organism>
<dbReference type="Proteomes" id="UP000023152">
    <property type="component" value="Unassembled WGS sequence"/>
</dbReference>
<keyword evidence="3" id="KW-1185">Reference proteome</keyword>